<evidence type="ECO:0000256" key="7">
    <source>
        <dbReference type="HAMAP-Rule" id="MF_01147"/>
    </source>
</evidence>
<keyword evidence="4 7" id="KW-0812">Transmembrane</keyword>
<comment type="subcellular location">
    <subcellularLocation>
        <location evidence="7">Cell membrane</location>
        <topology evidence="7">Multi-pass membrane protein</topology>
    </subcellularLocation>
</comment>
<proteinExistence type="inferred from homology"/>
<dbReference type="EMBL" id="JBHRSV010000026">
    <property type="protein sequence ID" value="MFC2926795.1"/>
    <property type="molecule type" value="Genomic_DNA"/>
</dbReference>
<feature type="transmembrane region" description="Helical" evidence="7">
    <location>
        <begin position="102"/>
        <end position="127"/>
    </location>
</feature>
<organism evidence="8 9">
    <name type="scientific">Hyphobacterium vulgare</name>
    <dbReference type="NCBI Taxonomy" id="1736751"/>
    <lineage>
        <taxon>Bacteria</taxon>
        <taxon>Pseudomonadati</taxon>
        <taxon>Pseudomonadota</taxon>
        <taxon>Alphaproteobacteria</taxon>
        <taxon>Maricaulales</taxon>
        <taxon>Maricaulaceae</taxon>
        <taxon>Hyphobacterium</taxon>
    </lineage>
</organism>
<evidence type="ECO:0000313" key="8">
    <source>
        <dbReference type="EMBL" id="MFC2926795.1"/>
    </source>
</evidence>
<feature type="transmembrane region" description="Helical" evidence="7">
    <location>
        <begin position="215"/>
        <end position="232"/>
    </location>
</feature>
<dbReference type="InterPro" id="IPR001640">
    <property type="entry name" value="Lgt"/>
</dbReference>
<evidence type="ECO:0000256" key="5">
    <source>
        <dbReference type="ARBA" id="ARBA00022989"/>
    </source>
</evidence>
<feature type="transmembrane region" description="Helical" evidence="7">
    <location>
        <begin position="71"/>
        <end position="90"/>
    </location>
</feature>
<dbReference type="PANTHER" id="PTHR30589:SF0">
    <property type="entry name" value="PHOSPHATIDYLGLYCEROL--PROLIPOPROTEIN DIACYLGLYCERYL TRANSFERASE"/>
    <property type="match status" value="1"/>
</dbReference>
<feature type="transmembrane region" description="Helical" evidence="7">
    <location>
        <begin position="252"/>
        <end position="273"/>
    </location>
</feature>
<dbReference type="RefSeq" id="WP_343165123.1">
    <property type="nucleotide sequence ID" value="NZ_JBHRSV010000026.1"/>
</dbReference>
<evidence type="ECO:0000256" key="6">
    <source>
        <dbReference type="ARBA" id="ARBA00023136"/>
    </source>
</evidence>
<keyword evidence="2 7" id="KW-1003">Cell membrane</keyword>
<dbReference type="EC" id="2.5.1.145" evidence="7"/>
<protein>
    <recommendedName>
        <fullName evidence="7">Phosphatidylglycerol--prolipoprotein diacylglyceryl transferase</fullName>
        <ecNumber evidence="7">2.5.1.145</ecNumber>
    </recommendedName>
</protein>
<evidence type="ECO:0000256" key="1">
    <source>
        <dbReference type="ARBA" id="ARBA00007150"/>
    </source>
</evidence>
<comment type="similarity">
    <text evidence="1 7">Belongs to the Lgt family.</text>
</comment>
<evidence type="ECO:0000313" key="9">
    <source>
        <dbReference type="Proteomes" id="UP001595379"/>
    </source>
</evidence>
<evidence type="ECO:0000256" key="4">
    <source>
        <dbReference type="ARBA" id="ARBA00022692"/>
    </source>
</evidence>
<comment type="caution">
    <text evidence="8">The sequence shown here is derived from an EMBL/GenBank/DDBJ whole genome shotgun (WGS) entry which is preliminary data.</text>
</comment>
<evidence type="ECO:0000256" key="2">
    <source>
        <dbReference type="ARBA" id="ARBA00022475"/>
    </source>
</evidence>
<dbReference type="GO" id="GO:0008961">
    <property type="term" value="F:phosphatidylglycerol-prolipoprotein diacylglyceryl transferase activity"/>
    <property type="evidence" value="ECO:0007669"/>
    <property type="project" value="UniProtKB-EC"/>
</dbReference>
<keyword evidence="3 7" id="KW-0808">Transferase</keyword>
<reference evidence="9" key="1">
    <citation type="journal article" date="2019" name="Int. J. Syst. Evol. Microbiol.">
        <title>The Global Catalogue of Microorganisms (GCM) 10K type strain sequencing project: providing services to taxonomists for standard genome sequencing and annotation.</title>
        <authorList>
            <consortium name="The Broad Institute Genomics Platform"/>
            <consortium name="The Broad Institute Genome Sequencing Center for Infectious Disease"/>
            <person name="Wu L."/>
            <person name="Ma J."/>
        </authorList>
    </citation>
    <scope>NUCLEOTIDE SEQUENCE [LARGE SCALE GENOMIC DNA]</scope>
    <source>
        <strain evidence="9">KCTC 52487</strain>
    </source>
</reference>
<gene>
    <name evidence="7 8" type="primary">lgt</name>
    <name evidence="8" type="ORF">ACFOOR_11820</name>
</gene>
<dbReference type="Pfam" id="PF01790">
    <property type="entry name" value="LGT"/>
    <property type="match status" value="1"/>
</dbReference>
<feature type="transmembrane region" description="Helical" evidence="7">
    <location>
        <begin position="23"/>
        <end position="42"/>
    </location>
</feature>
<keyword evidence="6 7" id="KW-0472">Membrane</keyword>
<dbReference type="Proteomes" id="UP001595379">
    <property type="component" value="Unassembled WGS sequence"/>
</dbReference>
<dbReference type="PROSITE" id="PS01311">
    <property type="entry name" value="LGT"/>
    <property type="match status" value="1"/>
</dbReference>
<evidence type="ECO:0000256" key="3">
    <source>
        <dbReference type="ARBA" id="ARBA00022679"/>
    </source>
</evidence>
<comment type="pathway">
    <text evidence="7">Protein modification; lipoprotein biosynthesis (diacylglyceryl transfer).</text>
</comment>
<dbReference type="PANTHER" id="PTHR30589">
    <property type="entry name" value="PROLIPOPROTEIN DIACYLGLYCERYL TRANSFERASE"/>
    <property type="match status" value="1"/>
</dbReference>
<dbReference type="NCBIfam" id="TIGR00544">
    <property type="entry name" value="lgt"/>
    <property type="match status" value="1"/>
</dbReference>
<feature type="binding site" evidence="7">
    <location>
        <position position="155"/>
    </location>
    <ligand>
        <name>a 1,2-diacyl-sn-glycero-3-phospho-(1'-sn-glycerol)</name>
        <dbReference type="ChEBI" id="CHEBI:64716"/>
    </ligand>
</feature>
<keyword evidence="5 7" id="KW-1133">Transmembrane helix</keyword>
<accession>A0ABV6ZZ48</accession>
<comment type="catalytic activity">
    <reaction evidence="7">
        <text>L-cysteinyl-[prolipoprotein] + a 1,2-diacyl-sn-glycero-3-phospho-(1'-sn-glycerol) = an S-1,2-diacyl-sn-glyceryl-L-cysteinyl-[prolipoprotein] + sn-glycerol 1-phosphate + H(+)</text>
        <dbReference type="Rhea" id="RHEA:56712"/>
        <dbReference type="Rhea" id="RHEA-COMP:14679"/>
        <dbReference type="Rhea" id="RHEA-COMP:14680"/>
        <dbReference type="ChEBI" id="CHEBI:15378"/>
        <dbReference type="ChEBI" id="CHEBI:29950"/>
        <dbReference type="ChEBI" id="CHEBI:57685"/>
        <dbReference type="ChEBI" id="CHEBI:64716"/>
        <dbReference type="ChEBI" id="CHEBI:140658"/>
        <dbReference type="EC" id="2.5.1.145"/>
    </reaction>
</comment>
<comment type="function">
    <text evidence="7">Catalyzes the transfer of the diacylglyceryl group from phosphatidylglycerol to the sulfhydryl group of the N-terminal cysteine of a prolipoprotein, the first step in the formation of mature lipoproteins.</text>
</comment>
<dbReference type="HAMAP" id="MF_01147">
    <property type="entry name" value="Lgt"/>
    <property type="match status" value="1"/>
</dbReference>
<name>A0ABV6ZZ48_9PROT</name>
<keyword evidence="9" id="KW-1185">Reference proteome</keyword>
<sequence>MNECLPPFTLIDPVIFQIGPFALRWYAVAYIAGLLLGWRYMVALSRRPKLYVPQGVPPRGTPFNVEDIDDLLLWVTIGVVGGGRLGYVLFYQFDAIWERPLWIVTGIVEGGMSFHGGLIGVALALFFTCRNRKLDLFRVGDAAAVVTPIGLFFGRLANFINGELWGRPTDVPWAMQFANDPLGACRHPSQLYEAALEGVLIFAVINIATWKFRSLARPGMNAGLFLLIYGLSRALLETVREPDRHMPEALQGYVTMGMLLSIPMIFIGAWLIWRAWKKGPVPAPAVRETGKTEKA</sequence>